<dbReference type="InterPro" id="IPR008146">
    <property type="entry name" value="Gln_synth_cat_dom"/>
</dbReference>
<comment type="function">
    <text evidence="2">May act as a component of the cytoskeleton or as a chaperone for the reorganization of intermediate filament proteins during terminal differentiation in the lens. Does not seem to have enzymatic activity.</text>
</comment>
<dbReference type="PROSITE" id="PS51987">
    <property type="entry name" value="GS_CATALYTIC"/>
    <property type="match status" value="1"/>
</dbReference>
<evidence type="ECO:0000313" key="9">
    <source>
        <dbReference type="EMBL" id="CAL1545019.1"/>
    </source>
</evidence>
<dbReference type="GO" id="GO:0016020">
    <property type="term" value="C:membrane"/>
    <property type="evidence" value="ECO:0007669"/>
    <property type="project" value="TreeGrafter"/>
</dbReference>
<dbReference type="PANTHER" id="PTHR43407">
    <property type="entry name" value="GLUTAMINE SYNTHETASE"/>
    <property type="match status" value="1"/>
</dbReference>
<evidence type="ECO:0000256" key="1">
    <source>
        <dbReference type="ARBA" id="ARBA00009897"/>
    </source>
</evidence>
<reference evidence="9 10" key="1">
    <citation type="submission" date="2024-04" db="EMBL/GenBank/DDBJ databases">
        <authorList>
            <consortium name="Genoscope - CEA"/>
            <person name="William W."/>
        </authorList>
    </citation>
    <scope>NUCLEOTIDE SEQUENCE [LARGE SCALE GENOMIC DNA]</scope>
</reference>
<dbReference type="InterPro" id="IPR014746">
    <property type="entry name" value="Gln_synth/guanido_kin_cat_dom"/>
</dbReference>
<dbReference type="PANTHER" id="PTHR43407:SF1">
    <property type="entry name" value="LENGSIN"/>
    <property type="match status" value="1"/>
</dbReference>
<dbReference type="GO" id="GO:0004356">
    <property type="term" value="F:glutamine synthetase activity"/>
    <property type="evidence" value="ECO:0007669"/>
    <property type="project" value="InterPro"/>
</dbReference>
<accession>A0AAV2IFK4</accession>
<comment type="similarity">
    <text evidence="1 6 7">Belongs to the glutamine synthetase family.</text>
</comment>
<protein>
    <recommendedName>
        <fullName evidence="4">Lengsin</fullName>
    </recommendedName>
    <alternativeName>
        <fullName evidence="5">Glutamate-ammonia ligase domain-containing protein 1</fullName>
    </alternativeName>
</protein>
<comment type="subunit">
    <text evidence="3">Dodecamer. Interacts with BFSP2 and VIM.</text>
</comment>
<dbReference type="AlphaFoldDB" id="A0AAV2IFK4"/>
<keyword evidence="10" id="KW-1185">Reference proteome</keyword>
<dbReference type="Proteomes" id="UP001497497">
    <property type="component" value="Unassembled WGS sequence"/>
</dbReference>
<dbReference type="EMBL" id="CAXITT010000668">
    <property type="protein sequence ID" value="CAL1545019.1"/>
    <property type="molecule type" value="Genomic_DNA"/>
</dbReference>
<evidence type="ECO:0000256" key="2">
    <source>
        <dbReference type="ARBA" id="ARBA00037583"/>
    </source>
</evidence>
<dbReference type="GO" id="GO:0006542">
    <property type="term" value="P:glutamine biosynthetic process"/>
    <property type="evidence" value="ECO:0007669"/>
    <property type="project" value="InterPro"/>
</dbReference>
<dbReference type="GO" id="GO:0005737">
    <property type="term" value="C:cytoplasm"/>
    <property type="evidence" value="ECO:0007669"/>
    <property type="project" value="TreeGrafter"/>
</dbReference>
<evidence type="ECO:0000256" key="4">
    <source>
        <dbReference type="ARBA" id="ARBA00039404"/>
    </source>
</evidence>
<dbReference type="SUPFAM" id="SSF55931">
    <property type="entry name" value="Glutamine synthetase/guanido kinase"/>
    <property type="match status" value="1"/>
</dbReference>
<dbReference type="InterPro" id="IPR036651">
    <property type="entry name" value="Gln_synt_N_sf"/>
</dbReference>
<comment type="caution">
    <text evidence="9">The sequence shown here is derived from an EMBL/GenBank/DDBJ whole genome shotgun (WGS) entry which is preliminary data.</text>
</comment>
<dbReference type="Pfam" id="PF00120">
    <property type="entry name" value="Gln-synt_C"/>
    <property type="match status" value="1"/>
</dbReference>
<evidence type="ECO:0000256" key="6">
    <source>
        <dbReference type="PROSITE-ProRule" id="PRU01331"/>
    </source>
</evidence>
<evidence type="ECO:0000256" key="5">
    <source>
        <dbReference type="ARBA" id="ARBA00042675"/>
    </source>
</evidence>
<evidence type="ECO:0000256" key="7">
    <source>
        <dbReference type="RuleBase" id="RU000384"/>
    </source>
</evidence>
<feature type="domain" description="GS catalytic" evidence="8">
    <location>
        <begin position="119"/>
        <end position="436"/>
    </location>
</feature>
<gene>
    <name evidence="9" type="ORF">GSLYS_00018502001</name>
</gene>
<dbReference type="SMART" id="SM01230">
    <property type="entry name" value="Gln-synt_C"/>
    <property type="match status" value="1"/>
</dbReference>
<proteinExistence type="inferred from homology"/>
<evidence type="ECO:0000256" key="3">
    <source>
        <dbReference type="ARBA" id="ARBA00038790"/>
    </source>
</evidence>
<evidence type="ECO:0000259" key="8">
    <source>
        <dbReference type="PROSITE" id="PS51987"/>
    </source>
</evidence>
<name>A0AAV2IFK4_LYMST</name>
<evidence type="ECO:0000313" key="10">
    <source>
        <dbReference type="Proteomes" id="UP001497497"/>
    </source>
</evidence>
<dbReference type="SUPFAM" id="SSF54368">
    <property type="entry name" value="Glutamine synthetase, N-terminal domain"/>
    <property type="match status" value="1"/>
</dbReference>
<dbReference type="Gene3D" id="3.10.20.70">
    <property type="entry name" value="Glutamine synthetase, N-terminal domain"/>
    <property type="match status" value="1"/>
</dbReference>
<dbReference type="Gene3D" id="3.30.590.10">
    <property type="entry name" value="Glutamine synthetase/guanido kinase, catalytic domain"/>
    <property type="match status" value="1"/>
</dbReference>
<sequence>MAVQNGDKSSCQLEDYDLVLLTACDIHGVARGRFIFKRSVQGFVRNGLGMTQASLFSGIMCDIPLNLTAYAKEGWSNGTLIPDTDTLRPLSWLSYGGKKVGHLLCDLLSSKGEPEVAMPRTVAVSQLKALNDIGYDISVSLQLEFVILKKDSIIPISLHEDISQLNNTLLRALHDSGVPVVSIGKGAEPGKLQISLDSLQGIEVADCVHRLRNMLKSLCGNAGYDITYMTKPLPTVSSNGSTYIYTLIDKEGRNVFASSKNKNELSELGQQWVAGSLKHQAAVTGLLRPTLNCYTGEADEQDLNISWTSESSNRKARLKLDLTNDGPQIADALPTSASNPYIVLGAIVAAGMDGLVTKLSLPVELSDSPSAEKGPSSLLESLSVLEKDTVFKSGIFSKFVERFILLKKEFEIGRLEKKNDSEDNFTFERSIYLKYL</sequence>
<organism evidence="9 10">
    <name type="scientific">Lymnaea stagnalis</name>
    <name type="common">Great pond snail</name>
    <name type="synonym">Helix stagnalis</name>
    <dbReference type="NCBI Taxonomy" id="6523"/>
    <lineage>
        <taxon>Eukaryota</taxon>
        <taxon>Metazoa</taxon>
        <taxon>Spiralia</taxon>
        <taxon>Lophotrochozoa</taxon>
        <taxon>Mollusca</taxon>
        <taxon>Gastropoda</taxon>
        <taxon>Heterobranchia</taxon>
        <taxon>Euthyneura</taxon>
        <taxon>Panpulmonata</taxon>
        <taxon>Hygrophila</taxon>
        <taxon>Lymnaeoidea</taxon>
        <taxon>Lymnaeidae</taxon>
        <taxon>Lymnaea</taxon>
    </lineage>
</organism>